<proteinExistence type="predicted"/>
<dbReference type="Gene3D" id="3.30.750.24">
    <property type="entry name" value="STAS domain"/>
    <property type="match status" value="1"/>
</dbReference>
<evidence type="ECO:0000259" key="1">
    <source>
        <dbReference type="PROSITE" id="PS50801"/>
    </source>
</evidence>
<keyword evidence="3" id="KW-1185">Reference proteome</keyword>
<evidence type="ECO:0000313" key="2">
    <source>
        <dbReference type="EMBL" id="MFC4328726.1"/>
    </source>
</evidence>
<name>A0ABV8TDJ6_9ACTN</name>
<dbReference type="SUPFAM" id="SSF52091">
    <property type="entry name" value="SpoIIaa-like"/>
    <property type="match status" value="1"/>
</dbReference>
<dbReference type="PROSITE" id="PS50801">
    <property type="entry name" value="STAS"/>
    <property type="match status" value="1"/>
</dbReference>
<dbReference type="Pfam" id="PF01740">
    <property type="entry name" value="STAS"/>
    <property type="match status" value="1"/>
</dbReference>
<sequence length="118" mass="12930">MTHIPSPCRVRDVPGRGTLFVLPPEIDLSNAPALCAGVLAHAAARAARLRLLVLDLTQTDFMDSQGARLVLDVLHRLPPHIRLRVAAAPHGIPRRVLEVTGVRRDVPVYDDPEQALRT</sequence>
<reference evidence="3" key="1">
    <citation type="journal article" date="2019" name="Int. J. Syst. Evol. Microbiol.">
        <title>The Global Catalogue of Microorganisms (GCM) 10K type strain sequencing project: providing services to taxonomists for standard genome sequencing and annotation.</title>
        <authorList>
            <consortium name="The Broad Institute Genomics Platform"/>
            <consortium name="The Broad Institute Genome Sequencing Center for Infectious Disease"/>
            <person name="Wu L."/>
            <person name="Ma J."/>
        </authorList>
    </citation>
    <scope>NUCLEOTIDE SEQUENCE [LARGE SCALE GENOMIC DNA]</scope>
    <source>
        <strain evidence="3">PCU 347</strain>
    </source>
</reference>
<gene>
    <name evidence="2" type="ORF">ACFPC0_12950</name>
</gene>
<evidence type="ECO:0000313" key="3">
    <source>
        <dbReference type="Proteomes" id="UP001595824"/>
    </source>
</evidence>
<comment type="caution">
    <text evidence="2">The sequence shown here is derived from an EMBL/GenBank/DDBJ whole genome shotgun (WGS) entry which is preliminary data.</text>
</comment>
<protein>
    <submittedName>
        <fullName evidence="2">STAS domain-containing protein</fullName>
    </submittedName>
</protein>
<dbReference type="InterPro" id="IPR002645">
    <property type="entry name" value="STAS_dom"/>
</dbReference>
<accession>A0ABV8TDJ6</accession>
<dbReference type="CDD" id="cd07043">
    <property type="entry name" value="STAS_anti-anti-sigma_factors"/>
    <property type="match status" value="1"/>
</dbReference>
<dbReference type="InterPro" id="IPR036513">
    <property type="entry name" value="STAS_dom_sf"/>
</dbReference>
<feature type="domain" description="STAS" evidence="1">
    <location>
        <begin position="19"/>
        <end position="118"/>
    </location>
</feature>
<dbReference type="Proteomes" id="UP001595824">
    <property type="component" value="Unassembled WGS sequence"/>
</dbReference>
<organism evidence="2 3">
    <name type="scientific">Streptomyces andamanensis</name>
    <dbReference type="NCBI Taxonomy" id="1565035"/>
    <lineage>
        <taxon>Bacteria</taxon>
        <taxon>Bacillati</taxon>
        <taxon>Actinomycetota</taxon>
        <taxon>Actinomycetes</taxon>
        <taxon>Kitasatosporales</taxon>
        <taxon>Streptomycetaceae</taxon>
        <taxon>Streptomyces</taxon>
    </lineage>
</organism>
<dbReference type="EMBL" id="JBHSDP010000013">
    <property type="protein sequence ID" value="MFC4328726.1"/>
    <property type="molecule type" value="Genomic_DNA"/>
</dbReference>
<dbReference type="RefSeq" id="WP_018566327.1">
    <property type="nucleotide sequence ID" value="NZ_JBHSDP010000013.1"/>
</dbReference>